<dbReference type="RefSeq" id="WP_184045336.1">
    <property type="nucleotide sequence ID" value="NZ_JACIGK010000016.1"/>
</dbReference>
<comment type="caution">
    <text evidence="1">The sequence shown here is derived from an EMBL/GenBank/DDBJ whole genome shotgun (WGS) entry which is preliminary data.</text>
</comment>
<keyword evidence="2" id="KW-1185">Reference proteome</keyword>
<dbReference type="Proteomes" id="UP000554286">
    <property type="component" value="Unassembled WGS sequence"/>
</dbReference>
<gene>
    <name evidence="1" type="ORF">GGD89_002308</name>
</gene>
<dbReference type="Gene3D" id="2.60.40.4350">
    <property type="match status" value="1"/>
</dbReference>
<dbReference type="InterPro" id="IPR010165">
    <property type="entry name" value="CRISPR-Cmr3_IIIB"/>
</dbReference>
<dbReference type="AlphaFoldDB" id="A0A7W6W9Z8"/>
<name>A0A7W6W9Z8_9PROT</name>
<dbReference type="InterPro" id="IPR019117">
    <property type="entry name" value="CRISPR-assoc_protein_Cmr3"/>
</dbReference>
<accession>A0A7W6W9Z8</accession>
<evidence type="ECO:0000313" key="2">
    <source>
        <dbReference type="Proteomes" id="UP000554286"/>
    </source>
</evidence>
<dbReference type="EMBL" id="JACIGK010000016">
    <property type="protein sequence ID" value="MBB4266675.1"/>
    <property type="molecule type" value="Genomic_DNA"/>
</dbReference>
<evidence type="ECO:0000313" key="1">
    <source>
        <dbReference type="EMBL" id="MBB4266675.1"/>
    </source>
</evidence>
<dbReference type="Gene3D" id="3.30.70.2940">
    <property type="match status" value="1"/>
</dbReference>
<organism evidence="1 2">
    <name type="scientific">Roseospira visakhapatnamensis</name>
    <dbReference type="NCBI Taxonomy" id="390880"/>
    <lineage>
        <taxon>Bacteria</taxon>
        <taxon>Pseudomonadati</taxon>
        <taxon>Pseudomonadota</taxon>
        <taxon>Alphaproteobacteria</taxon>
        <taxon>Rhodospirillales</taxon>
        <taxon>Rhodospirillaceae</taxon>
        <taxon>Roseospira</taxon>
    </lineage>
</organism>
<reference evidence="1 2" key="1">
    <citation type="submission" date="2020-08" db="EMBL/GenBank/DDBJ databases">
        <title>Genome sequencing of Purple Non-Sulfur Bacteria from various extreme environments.</title>
        <authorList>
            <person name="Mayer M."/>
        </authorList>
    </citation>
    <scope>NUCLEOTIDE SEQUENCE [LARGE SCALE GENOMIC DNA]</scope>
    <source>
        <strain evidence="1 2">JA131</strain>
    </source>
</reference>
<protein>
    <submittedName>
        <fullName evidence="1">CRISPR-associated protein Cmr3</fullName>
    </submittedName>
</protein>
<proteinExistence type="predicted"/>
<sequence length="373" mass="39151">MTIDQKTLTLFLDPLDGLFFRDGRPFGAGNAANSGLPMPQTLAGALRSHLMSRLGCDFAGLGKALRGGADLKTALSNQSAELAAIADLRLSGPWLFRSDSGAEPHGVVFPVPAVLHREKTDRGDGPLHLLRPLKDPPPGWDQTAAAPTKKALWIKTNHPTEAVTGFLSGAGMADVLNGRVPDKASLVSAMDLYDTDRRVGLVIGTDTNAAEDGQLHTAGFLCLAPGVRFVAQVAGLTPALRRVLEDAPVLGWGGERRQAQVSVEDAPIPGRPAPPDLADADGACLILTTPAPLANGWHGANWTPVAAAVPAPVAVSGWDLARNQPKPTRFAAAAGSVFFFDGEAPESLANDVCDGEDRRLGYGCVLRGVWRHA</sequence>
<dbReference type="Pfam" id="PF09700">
    <property type="entry name" value="Cas_Cmr3"/>
    <property type="match status" value="1"/>
</dbReference>
<dbReference type="NCBIfam" id="TIGR01888">
    <property type="entry name" value="cas_cmr3"/>
    <property type="match status" value="1"/>
</dbReference>